<proteinExistence type="predicted"/>
<keyword evidence="2" id="KW-1133">Transmembrane helix</keyword>
<dbReference type="Proteomes" id="UP000184383">
    <property type="component" value="Unassembled WGS sequence"/>
</dbReference>
<accession>A0A1L9RS96</accession>
<dbReference type="EMBL" id="KV878211">
    <property type="protein sequence ID" value="OJJ37753.1"/>
    <property type="molecule type" value="Genomic_DNA"/>
</dbReference>
<evidence type="ECO:0000256" key="2">
    <source>
        <dbReference type="SAM" id="Phobius"/>
    </source>
</evidence>
<keyword evidence="4" id="KW-1185">Reference proteome</keyword>
<reference evidence="4" key="1">
    <citation type="journal article" date="2017" name="Genome Biol.">
        <title>Comparative genomics reveals high biological diversity and specific adaptations in the industrially and medically important fungal genus Aspergillus.</title>
        <authorList>
            <person name="de Vries R.P."/>
            <person name="Riley R."/>
            <person name="Wiebenga A."/>
            <person name="Aguilar-Osorio G."/>
            <person name="Amillis S."/>
            <person name="Uchima C.A."/>
            <person name="Anderluh G."/>
            <person name="Asadollahi M."/>
            <person name="Askin M."/>
            <person name="Barry K."/>
            <person name="Battaglia E."/>
            <person name="Bayram O."/>
            <person name="Benocci T."/>
            <person name="Braus-Stromeyer S.A."/>
            <person name="Caldana C."/>
            <person name="Canovas D."/>
            <person name="Cerqueira G.C."/>
            <person name="Chen F."/>
            <person name="Chen W."/>
            <person name="Choi C."/>
            <person name="Clum A."/>
            <person name="Dos Santos R.A."/>
            <person name="Damasio A.R."/>
            <person name="Diallinas G."/>
            <person name="Emri T."/>
            <person name="Fekete E."/>
            <person name="Flipphi M."/>
            <person name="Freyberg S."/>
            <person name="Gallo A."/>
            <person name="Gournas C."/>
            <person name="Habgood R."/>
            <person name="Hainaut M."/>
            <person name="Harispe M.L."/>
            <person name="Henrissat B."/>
            <person name="Hilden K.S."/>
            <person name="Hope R."/>
            <person name="Hossain A."/>
            <person name="Karabika E."/>
            <person name="Karaffa L."/>
            <person name="Karanyi Z."/>
            <person name="Krasevec N."/>
            <person name="Kuo A."/>
            <person name="Kusch H."/>
            <person name="LaButti K."/>
            <person name="Lagendijk E.L."/>
            <person name="Lapidus A."/>
            <person name="Levasseur A."/>
            <person name="Lindquist E."/>
            <person name="Lipzen A."/>
            <person name="Logrieco A.F."/>
            <person name="MacCabe A."/>
            <person name="Maekelae M.R."/>
            <person name="Malavazi I."/>
            <person name="Melin P."/>
            <person name="Meyer V."/>
            <person name="Mielnichuk N."/>
            <person name="Miskei M."/>
            <person name="Molnar A.P."/>
            <person name="Mule G."/>
            <person name="Ngan C.Y."/>
            <person name="Orejas M."/>
            <person name="Orosz E."/>
            <person name="Ouedraogo J.P."/>
            <person name="Overkamp K.M."/>
            <person name="Park H.-S."/>
            <person name="Perrone G."/>
            <person name="Piumi F."/>
            <person name="Punt P.J."/>
            <person name="Ram A.F."/>
            <person name="Ramon A."/>
            <person name="Rauscher S."/>
            <person name="Record E."/>
            <person name="Riano-Pachon D.M."/>
            <person name="Robert V."/>
            <person name="Roehrig J."/>
            <person name="Ruller R."/>
            <person name="Salamov A."/>
            <person name="Salih N.S."/>
            <person name="Samson R.A."/>
            <person name="Sandor E."/>
            <person name="Sanguinetti M."/>
            <person name="Schuetze T."/>
            <person name="Sepcic K."/>
            <person name="Shelest E."/>
            <person name="Sherlock G."/>
            <person name="Sophianopoulou V."/>
            <person name="Squina F.M."/>
            <person name="Sun H."/>
            <person name="Susca A."/>
            <person name="Todd R.B."/>
            <person name="Tsang A."/>
            <person name="Unkles S.E."/>
            <person name="van de Wiele N."/>
            <person name="van Rossen-Uffink D."/>
            <person name="Oliveira J.V."/>
            <person name="Vesth T.C."/>
            <person name="Visser J."/>
            <person name="Yu J.-H."/>
            <person name="Zhou M."/>
            <person name="Andersen M.R."/>
            <person name="Archer D.B."/>
            <person name="Baker S.E."/>
            <person name="Benoit I."/>
            <person name="Brakhage A.A."/>
            <person name="Braus G.H."/>
            <person name="Fischer R."/>
            <person name="Frisvad J.C."/>
            <person name="Goldman G.H."/>
            <person name="Houbraken J."/>
            <person name="Oakley B."/>
            <person name="Pocsi I."/>
            <person name="Scazzocchio C."/>
            <person name="Seiboth B."/>
            <person name="vanKuyk P.A."/>
            <person name="Wortman J."/>
            <person name="Dyer P.S."/>
            <person name="Grigoriev I.V."/>
        </authorList>
    </citation>
    <scope>NUCLEOTIDE SEQUENCE [LARGE SCALE GENOMIC DNA]</scope>
    <source>
        <strain evidence="4">DTO 134E9</strain>
    </source>
</reference>
<name>A0A1L9RS96_ASPWE</name>
<dbReference type="VEuPathDB" id="FungiDB:ASPWEDRAFT_39499"/>
<evidence type="ECO:0000256" key="1">
    <source>
        <dbReference type="SAM" id="MobiDB-lite"/>
    </source>
</evidence>
<gene>
    <name evidence="3" type="ORF">ASPWEDRAFT_39499</name>
</gene>
<evidence type="ECO:0000313" key="3">
    <source>
        <dbReference type="EMBL" id="OJJ37753.1"/>
    </source>
</evidence>
<feature type="compositionally biased region" description="Polar residues" evidence="1">
    <location>
        <begin position="47"/>
        <end position="56"/>
    </location>
</feature>
<dbReference type="GeneID" id="63750948"/>
<protein>
    <submittedName>
        <fullName evidence="3">Uncharacterized protein</fullName>
    </submittedName>
</protein>
<dbReference type="RefSeq" id="XP_040691429.1">
    <property type="nucleotide sequence ID" value="XM_040835100.1"/>
</dbReference>
<feature type="transmembrane region" description="Helical" evidence="2">
    <location>
        <begin position="6"/>
        <end position="23"/>
    </location>
</feature>
<sequence>MDRSRNIALFSILGVIGGAWLLFRAQAPKRNAYVVSDEERALMRGSDGNQTSQGNKTARAPRSLE</sequence>
<feature type="region of interest" description="Disordered" evidence="1">
    <location>
        <begin position="42"/>
        <end position="65"/>
    </location>
</feature>
<keyword evidence="2" id="KW-0812">Transmembrane</keyword>
<keyword evidence="2" id="KW-0472">Membrane</keyword>
<organism evidence="3 4">
    <name type="scientific">Aspergillus wentii DTO 134E9</name>
    <dbReference type="NCBI Taxonomy" id="1073089"/>
    <lineage>
        <taxon>Eukaryota</taxon>
        <taxon>Fungi</taxon>
        <taxon>Dikarya</taxon>
        <taxon>Ascomycota</taxon>
        <taxon>Pezizomycotina</taxon>
        <taxon>Eurotiomycetes</taxon>
        <taxon>Eurotiomycetidae</taxon>
        <taxon>Eurotiales</taxon>
        <taxon>Aspergillaceae</taxon>
        <taxon>Aspergillus</taxon>
        <taxon>Aspergillus subgen. Cremei</taxon>
    </lineage>
</organism>
<dbReference type="AlphaFoldDB" id="A0A1L9RS96"/>
<evidence type="ECO:0000313" key="4">
    <source>
        <dbReference type="Proteomes" id="UP000184383"/>
    </source>
</evidence>
<dbReference type="OrthoDB" id="4480828at2759"/>